<name>A0ABD2BP72_VESMC</name>
<protein>
    <recommendedName>
        <fullName evidence="4">Secreted protein</fullName>
    </recommendedName>
</protein>
<reference evidence="2 3" key="1">
    <citation type="journal article" date="2024" name="Ann. Entomol. Soc. Am.">
        <title>Genomic analyses of the southern and eastern yellowjacket wasps (Hymenoptera: Vespidae) reveal evolutionary signatures of social life.</title>
        <authorList>
            <person name="Catto M.A."/>
            <person name="Caine P.B."/>
            <person name="Orr S.E."/>
            <person name="Hunt B.G."/>
            <person name="Goodisman M.A.D."/>
        </authorList>
    </citation>
    <scope>NUCLEOTIDE SEQUENCE [LARGE SCALE GENOMIC DNA]</scope>
    <source>
        <strain evidence="2">232</strain>
        <tissue evidence="2">Head and thorax</tissue>
    </source>
</reference>
<gene>
    <name evidence="2" type="ORF">V1477_013759</name>
</gene>
<sequence>MQTTCIACSPIRAAVILEKGTGLVRALFFLLSAAAAAVAAVAAAAAAAAAAATPGQGPSPFFNEIEIAVRRFRIARDASDDGNGTAFTDGVAAVGDGDGNGAGGVHIPQSYSSCCGSLPRVRHPRETTTTNLDILAVLLRHCQNLDYRRALLTINVNYHHSSDDYYLTVSSLTFPRPFWSSRIR</sequence>
<organism evidence="2 3">
    <name type="scientific">Vespula maculifrons</name>
    <name type="common">Eastern yellow jacket</name>
    <name type="synonym">Wasp</name>
    <dbReference type="NCBI Taxonomy" id="7453"/>
    <lineage>
        <taxon>Eukaryota</taxon>
        <taxon>Metazoa</taxon>
        <taxon>Ecdysozoa</taxon>
        <taxon>Arthropoda</taxon>
        <taxon>Hexapoda</taxon>
        <taxon>Insecta</taxon>
        <taxon>Pterygota</taxon>
        <taxon>Neoptera</taxon>
        <taxon>Endopterygota</taxon>
        <taxon>Hymenoptera</taxon>
        <taxon>Apocrita</taxon>
        <taxon>Aculeata</taxon>
        <taxon>Vespoidea</taxon>
        <taxon>Vespidae</taxon>
        <taxon>Vespinae</taxon>
        <taxon>Vespula</taxon>
    </lineage>
</organism>
<accession>A0ABD2BP72</accession>
<dbReference type="Proteomes" id="UP001607303">
    <property type="component" value="Unassembled WGS sequence"/>
</dbReference>
<evidence type="ECO:0000313" key="3">
    <source>
        <dbReference type="Proteomes" id="UP001607303"/>
    </source>
</evidence>
<evidence type="ECO:0008006" key="4">
    <source>
        <dbReference type="Google" id="ProtNLM"/>
    </source>
</evidence>
<evidence type="ECO:0000313" key="2">
    <source>
        <dbReference type="EMBL" id="KAL2734582.1"/>
    </source>
</evidence>
<keyword evidence="1" id="KW-0812">Transmembrane</keyword>
<evidence type="ECO:0000256" key="1">
    <source>
        <dbReference type="SAM" id="Phobius"/>
    </source>
</evidence>
<keyword evidence="3" id="KW-1185">Reference proteome</keyword>
<dbReference type="AlphaFoldDB" id="A0ABD2BP72"/>
<keyword evidence="1" id="KW-1133">Transmembrane helix</keyword>
<keyword evidence="1" id="KW-0472">Membrane</keyword>
<comment type="caution">
    <text evidence="2">The sequence shown here is derived from an EMBL/GenBank/DDBJ whole genome shotgun (WGS) entry which is preliminary data.</text>
</comment>
<proteinExistence type="predicted"/>
<dbReference type="EMBL" id="JAYRBN010000071">
    <property type="protein sequence ID" value="KAL2734582.1"/>
    <property type="molecule type" value="Genomic_DNA"/>
</dbReference>
<feature type="transmembrane region" description="Helical" evidence="1">
    <location>
        <begin position="27"/>
        <end position="52"/>
    </location>
</feature>
<feature type="non-terminal residue" evidence="2">
    <location>
        <position position="184"/>
    </location>
</feature>